<dbReference type="Pfam" id="PF06114">
    <property type="entry name" value="Peptidase_M78"/>
    <property type="match status" value="1"/>
</dbReference>
<dbReference type="AlphaFoldDB" id="A0AAX0B6Y5"/>
<dbReference type="PANTHER" id="PTHR43236:SF1">
    <property type="entry name" value="BLL7220 PROTEIN"/>
    <property type="match status" value="1"/>
</dbReference>
<name>A0AAX0B6Y5_CLOBE</name>
<evidence type="ECO:0000259" key="1">
    <source>
        <dbReference type="Pfam" id="PF06114"/>
    </source>
</evidence>
<dbReference type="RefSeq" id="WP_173711723.1">
    <property type="nucleotide sequence ID" value="NZ_JABSWW010000001.1"/>
</dbReference>
<evidence type="ECO:0000313" key="3">
    <source>
        <dbReference type="Proteomes" id="UP001193748"/>
    </source>
</evidence>
<comment type="caution">
    <text evidence="2">The sequence shown here is derived from an EMBL/GenBank/DDBJ whole genome shotgun (WGS) entry which is preliminary data.</text>
</comment>
<organism evidence="2 3">
    <name type="scientific">Clostridium beijerinckii</name>
    <name type="common">Clostridium MP</name>
    <dbReference type="NCBI Taxonomy" id="1520"/>
    <lineage>
        <taxon>Bacteria</taxon>
        <taxon>Bacillati</taxon>
        <taxon>Bacillota</taxon>
        <taxon>Clostridia</taxon>
        <taxon>Eubacteriales</taxon>
        <taxon>Clostridiaceae</taxon>
        <taxon>Clostridium</taxon>
    </lineage>
</organism>
<gene>
    <name evidence="2" type="ORF">B0H41_004580</name>
</gene>
<proteinExistence type="predicted"/>
<protein>
    <submittedName>
        <fullName evidence="2">Zn-dependent peptidase ImmA (M78 family)</fullName>
    </submittedName>
</protein>
<evidence type="ECO:0000313" key="2">
    <source>
        <dbReference type="EMBL" id="NRT90901.1"/>
    </source>
</evidence>
<dbReference type="InterPro" id="IPR052345">
    <property type="entry name" value="Rad_response_metalloprotease"/>
</dbReference>
<accession>A0AAX0B6Y5</accession>
<dbReference type="Gene3D" id="1.10.10.2910">
    <property type="match status" value="1"/>
</dbReference>
<sequence>MTGDYIRKIINKLKKKYNTSSPYELAECLDITVIIQPLGSVWGMYKYIRKNKVIFINSILSEIERRFVLAHEIGHAVLHPKSSCFFINENNYISKIKSEYEANVFAAEFLIDDLAVNQLELNGFSLEQVASSYYVPVEIIKMKFNSLNNK</sequence>
<dbReference type="EMBL" id="JABSWW010000001">
    <property type="protein sequence ID" value="NRT90901.1"/>
    <property type="molecule type" value="Genomic_DNA"/>
</dbReference>
<feature type="domain" description="IrrE N-terminal-like" evidence="1">
    <location>
        <begin position="26"/>
        <end position="144"/>
    </location>
</feature>
<dbReference type="PANTHER" id="PTHR43236">
    <property type="entry name" value="ANTITOXIN HIGA1"/>
    <property type="match status" value="1"/>
</dbReference>
<reference evidence="2" key="1">
    <citation type="submission" date="2020-05" db="EMBL/GenBank/DDBJ databases">
        <authorList>
            <person name="Brown S."/>
            <person name="Huntemann M."/>
            <person name="Clum A."/>
            <person name="Spunde A."/>
            <person name="Palaniappan K."/>
            <person name="Ritter S."/>
            <person name="Mikhailova N."/>
            <person name="Chen I.-M."/>
            <person name="Stamatis D."/>
            <person name="Reddy T."/>
            <person name="O'Malley R."/>
            <person name="Daum C."/>
            <person name="Shapiro N."/>
            <person name="Ivanova N."/>
            <person name="Kyrpides N."/>
            <person name="Woyke T."/>
        </authorList>
    </citation>
    <scope>NUCLEOTIDE SEQUENCE</scope>
    <source>
        <strain evidence="2">DJ080</strain>
    </source>
</reference>
<dbReference type="InterPro" id="IPR010359">
    <property type="entry name" value="IrrE_HExxH"/>
</dbReference>
<dbReference type="Proteomes" id="UP001193748">
    <property type="component" value="Unassembled WGS sequence"/>
</dbReference>
<reference evidence="2" key="2">
    <citation type="journal article" date="2022" name="Nat. Biotechnol.">
        <title>Carbon-negative production of acetone and isopropanol by gas fermentation at industrial pilot scale.</title>
        <authorList>
            <person name="Liew F.E."/>
            <person name="Nogle R."/>
            <person name="Abdalla T."/>
            <person name="Rasor B.J."/>
            <person name="Canter C."/>
            <person name="Jensen R.O."/>
            <person name="Wang L."/>
            <person name="Strutz J."/>
            <person name="Chirania P."/>
            <person name="De Tissera S."/>
            <person name="Mueller A.P."/>
            <person name="Ruan Z."/>
            <person name="Gao A."/>
            <person name="Tran L."/>
            <person name="Engle N.L."/>
            <person name="Bromley J.C."/>
            <person name="Daniell J."/>
            <person name="Conrado R."/>
            <person name="Tschaplinski T.J."/>
            <person name="Giannone R.J."/>
            <person name="Hettich R.L."/>
            <person name="Karim A.S."/>
            <person name="Simpson S.D."/>
            <person name="Brown S.D."/>
            <person name="Leang C."/>
            <person name="Jewett M.C."/>
            <person name="Kopke M."/>
        </authorList>
    </citation>
    <scope>NUCLEOTIDE SEQUENCE</scope>
    <source>
        <strain evidence="2">DJ080</strain>
    </source>
</reference>